<dbReference type="EMBL" id="CADCTN010000185">
    <property type="protein sequence ID" value="CAA9260369.1"/>
    <property type="molecule type" value="Genomic_DNA"/>
</dbReference>
<accession>A0A6J4IU66</accession>
<dbReference type="AlphaFoldDB" id="A0A6J4IU66"/>
<feature type="non-terminal residue" evidence="2">
    <location>
        <position position="75"/>
    </location>
</feature>
<protein>
    <submittedName>
        <fullName evidence="2">ATP synthase F0 sector subunit c</fullName>
        <ecNumber evidence="2">3.6.3.14</ecNumber>
    </submittedName>
</protein>
<sequence>DRRTRSSRGQHRLGRLRPGRHRPRHRCGHRVGRLHPGDRPSARVRRPDPHLRLPRRRPLRGPGAHRPGRALHLRL</sequence>
<feature type="non-terminal residue" evidence="2">
    <location>
        <position position="1"/>
    </location>
</feature>
<feature type="compositionally biased region" description="Basic residues" evidence="1">
    <location>
        <begin position="66"/>
        <end position="75"/>
    </location>
</feature>
<evidence type="ECO:0000313" key="2">
    <source>
        <dbReference type="EMBL" id="CAA9260369.1"/>
    </source>
</evidence>
<evidence type="ECO:0000256" key="1">
    <source>
        <dbReference type="SAM" id="MobiDB-lite"/>
    </source>
</evidence>
<gene>
    <name evidence="2" type="ORF">AVDCRST_MAG52-2603</name>
</gene>
<feature type="compositionally biased region" description="Basic residues" evidence="1">
    <location>
        <begin position="1"/>
        <end position="33"/>
    </location>
</feature>
<organism evidence="2">
    <name type="scientific">uncultured Blastococcus sp</name>
    <dbReference type="NCBI Taxonomy" id="217144"/>
    <lineage>
        <taxon>Bacteria</taxon>
        <taxon>Bacillati</taxon>
        <taxon>Actinomycetota</taxon>
        <taxon>Actinomycetes</taxon>
        <taxon>Geodermatophilales</taxon>
        <taxon>Geodermatophilaceae</taxon>
        <taxon>Blastococcus</taxon>
        <taxon>environmental samples</taxon>
    </lineage>
</organism>
<dbReference type="EC" id="3.6.3.14" evidence="2"/>
<dbReference type="GO" id="GO:0016787">
    <property type="term" value="F:hydrolase activity"/>
    <property type="evidence" value="ECO:0007669"/>
    <property type="project" value="UniProtKB-KW"/>
</dbReference>
<feature type="compositionally biased region" description="Basic and acidic residues" evidence="1">
    <location>
        <begin position="35"/>
        <end position="51"/>
    </location>
</feature>
<keyword evidence="2" id="KW-0378">Hydrolase</keyword>
<feature type="region of interest" description="Disordered" evidence="1">
    <location>
        <begin position="1"/>
        <end position="75"/>
    </location>
</feature>
<name>A0A6J4IU66_9ACTN</name>
<reference evidence="2" key="1">
    <citation type="submission" date="2020-02" db="EMBL/GenBank/DDBJ databases">
        <authorList>
            <person name="Meier V. D."/>
        </authorList>
    </citation>
    <scope>NUCLEOTIDE SEQUENCE</scope>
    <source>
        <strain evidence="2">AVDCRST_MAG52</strain>
    </source>
</reference>
<proteinExistence type="predicted"/>